<name>A0A8A1L6I9_AJEC8</name>
<reference evidence="1" key="1">
    <citation type="submission" date="2021-01" db="EMBL/GenBank/DDBJ databases">
        <title>Chromosome-level genome assembly of a human fungal pathogen reveals clustering of transcriptionally co-regulated genes.</title>
        <authorList>
            <person name="Voorhies M."/>
            <person name="Cohen S."/>
            <person name="Shea T.P."/>
            <person name="Petrus S."/>
            <person name="Munoz J.F."/>
            <person name="Poplawski S."/>
            <person name="Goldman W.E."/>
            <person name="Michael T."/>
            <person name="Cuomo C.A."/>
            <person name="Sil A."/>
            <person name="Beyhan S."/>
        </authorList>
    </citation>
    <scope>NUCLEOTIDE SEQUENCE</scope>
    <source>
        <strain evidence="1">H88</strain>
    </source>
</reference>
<accession>A0A8A1L6I9</accession>
<protein>
    <submittedName>
        <fullName evidence="1">Uncharacterized protein</fullName>
    </submittedName>
</protein>
<sequence length="95" mass="10806">MVLFSTKLKWANQVQHLVLNNGVTLIIPNSEVTLKGVTDEVIVSGFGPEIHDAITKNPIHRKELAEGIHVTECVSMILTKKWGYYQLGSWFRRRC</sequence>
<organism evidence="1 2">
    <name type="scientific">Ajellomyces capsulatus (strain H88)</name>
    <name type="common">Darling's disease fungus</name>
    <name type="synonym">Histoplasma capsulatum</name>
    <dbReference type="NCBI Taxonomy" id="544711"/>
    <lineage>
        <taxon>Eukaryota</taxon>
        <taxon>Fungi</taxon>
        <taxon>Dikarya</taxon>
        <taxon>Ascomycota</taxon>
        <taxon>Pezizomycotina</taxon>
        <taxon>Eurotiomycetes</taxon>
        <taxon>Eurotiomycetidae</taxon>
        <taxon>Onygenales</taxon>
        <taxon>Ajellomycetaceae</taxon>
        <taxon>Histoplasma</taxon>
    </lineage>
</organism>
<evidence type="ECO:0000313" key="2">
    <source>
        <dbReference type="Proteomes" id="UP000663419"/>
    </source>
</evidence>
<dbReference type="AlphaFoldDB" id="A0A8A1L6I9"/>
<gene>
    <name evidence="1" type="ORF">I7I53_09542</name>
</gene>
<proteinExistence type="predicted"/>
<dbReference type="VEuPathDB" id="FungiDB:I7I53_09542"/>
<dbReference type="EMBL" id="CP069102">
    <property type="protein sequence ID" value="QSS49240.1"/>
    <property type="molecule type" value="Genomic_DNA"/>
</dbReference>
<evidence type="ECO:0000313" key="1">
    <source>
        <dbReference type="EMBL" id="QSS49240.1"/>
    </source>
</evidence>
<dbReference type="Proteomes" id="UP000663419">
    <property type="component" value="Chromosome 1"/>
</dbReference>